<name>A0A7S0B2R8_9DINO</name>
<keyword evidence="1" id="KW-0862">Zinc</keyword>
<evidence type="ECO:0000259" key="2">
    <source>
        <dbReference type="PROSITE" id="PS50157"/>
    </source>
</evidence>
<dbReference type="EMBL" id="HBEG01041512">
    <property type="protein sequence ID" value="CAD8381587.1"/>
    <property type="molecule type" value="Transcribed_RNA"/>
</dbReference>
<dbReference type="PROSITE" id="PS00028">
    <property type="entry name" value="ZINC_FINGER_C2H2_1"/>
    <property type="match status" value="1"/>
</dbReference>
<keyword evidence="1" id="KW-0479">Metal-binding</keyword>
<organism evidence="3">
    <name type="scientific">Pyrodinium bahamense</name>
    <dbReference type="NCBI Taxonomy" id="73915"/>
    <lineage>
        <taxon>Eukaryota</taxon>
        <taxon>Sar</taxon>
        <taxon>Alveolata</taxon>
        <taxon>Dinophyceae</taxon>
        <taxon>Gonyaulacales</taxon>
        <taxon>Pyrocystaceae</taxon>
        <taxon>Pyrodinium</taxon>
    </lineage>
</organism>
<dbReference type="InterPro" id="IPR013087">
    <property type="entry name" value="Znf_C2H2_type"/>
</dbReference>
<evidence type="ECO:0000313" key="3">
    <source>
        <dbReference type="EMBL" id="CAD8381587.1"/>
    </source>
</evidence>
<gene>
    <name evidence="3" type="ORF">PBAH0796_LOCUS25372</name>
</gene>
<protein>
    <recommendedName>
        <fullName evidence="2">C2H2-type domain-containing protein</fullName>
    </recommendedName>
</protein>
<accession>A0A7S0B2R8</accession>
<dbReference type="AlphaFoldDB" id="A0A7S0B2R8"/>
<dbReference type="PROSITE" id="PS50157">
    <property type="entry name" value="ZINC_FINGER_C2H2_2"/>
    <property type="match status" value="1"/>
</dbReference>
<sequence length="141" mass="15434">MPSHIGDTTRLQALPVLRCRACSAGAGPADAELFSDRQHKRARHGRSTLCRGCAQRLGREGKQSLRTYDGRPAAARMALARALAAWLLPPGLQQQVDVFLRPLPPVAERNDCFVCPPCERRFIRLADAVQHCQAKHSGSAV</sequence>
<reference evidence="3" key="1">
    <citation type="submission" date="2021-01" db="EMBL/GenBank/DDBJ databases">
        <authorList>
            <person name="Corre E."/>
            <person name="Pelletier E."/>
            <person name="Niang G."/>
            <person name="Scheremetjew M."/>
            <person name="Finn R."/>
            <person name="Kale V."/>
            <person name="Holt S."/>
            <person name="Cochrane G."/>
            <person name="Meng A."/>
            <person name="Brown T."/>
            <person name="Cohen L."/>
        </authorList>
    </citation>
    <scope>NUCLEOTIDE SEQUENCE</scope>
    <source>
        <strain evidence="3">Pbaha01</strain>
    </source>
</reference>
<keyword evidence="1" id="KW-0863">Zinc-finger</keyword>
<feature type="domain" description="C2H2-type" evidence="2">
    <location>
        <begin position="113"/>
        <end position="141"/>
    </location>
</feature>
<dbReference type="GO" id="GO:0008270">
    <property type="term" value="F:zinc ion binding"/>
    <property type="evidence" value="ECO:0007669"/>
    <property type="project" value="UniProtKB-KW"/>
</dbReference>
<evidence type="ECO:0000256" key="1">
    <source>
        <dbReference type="PROSITE-ProRule" id="PRU00042"/>
    </source>
</evidence>
<proteinExistence type="predicted"/>